<evidence type="ECO:0000313" key="4">
    <source>
        <dbReference type="Proteomes" id="UP000092993"/>
    </source>
</evidence>
<evidence type="ECO:0000259" key="2">
    <source>
        <dbReference type="SMART" id="SM01300"/>
    </source>
</evidence>
<dbReference type="Proteomes" id="UP000092993">
    <property type="component" value="Unassembled WGS sequence"/>
</dbReference>
<dbReference type="STRING" id="5627.A0A1C7MRR9"/>
<gene>
    <name evidence="3" type="ORF">A0H81_01406</name>
</gene>
<sequence length="606" mass="67122">MAKPYASKAAGSLEITSASHQSTVATNSPTPLLGMSSPAPEQTSPMKQGLQTRQKRVLPSRSRRGGPGVGGCETDAMILETMRRRLESEPLIAADTKFLLTTNSSLVPSASTSSETELNTQAYGRYFDRPEVRKAFSAQKIIQTPEFTQLSDDANVGGRFRPRGSEDETTDTSDAAYEKRHRKYETFEKRQRLREKEKLKHEQYKLKERIEQLRAMDTSAFLTLPAADFPVPEAPDSAAVPAHDTPEPETGLGEPSHLHGAMAYHEGERRRKAMLDIALALEQRYRTLLPTERKFFEKKSSKQYNVGLSAEPDYIEDESSTVVEQEAGGKAGRGVPSYHDEDGESEVDLEEKERQRSKKLKLTIKLAPRLLPPTDAKTLISKKQTTLSPFMAKAAQLTSPRTETYTPGRPSIPFPSRSPGVIVRCVGGKFLPKNKRSSGEAPLATPPYKRRRADGAASKGRLSKSTNSADWGESTPAAERHSPSRASPSTKSFVSYAGAAGRPERTTCMLLVSALRNSSAPNARKTQRHVTAFGTRVPPEIEEVRDFEIPAWLHTEEENGEDVSSDVASNEEQAEPYLHLHDTSEEVDVKYPRSTYDTDIYRRQSA</sequence>
<organism evidence="3 4">
    <name type="scientific">Grifola frondosa</name>
    <name type="common">Maitake</name>
    <name type="synonym">Polyporus frondosus</name>
    <dbReference type="NCBI Taxonomy" id="5627"/>
    <lineage>
        <taxon>Eukaryota</taxon>
        <taxon>Fungi</taxon>
        <taxon>Dikarya</taxon>
        <taxon>Basidiomycota</taxon>
        <taxon>Agaricomycotina</taxon>
        <taxon>Agaricomycetes</taxon>
        <taxon>Polyporales</taxon>
        <taxon>Grifolaceae</taxon>
        <taxon>Grifola</taxon>
    </lineage>
</organism>
<feature type="domain" description="PEHE" evidence="2">
    <location>
        <begin position="142"/>
        <end position="287"/>
    </location>
</feature>
<feature type="region of interest" description="Disordered" evidence="1">
    <location>
        <begin position="232"/>
        <end position="258"/>
    </location>
</feature>
<feature type="compositionally biased region" description="Polar residues" evidence="1">
    <location>
        <begin position="39"/>
        <end position="52"/>
    </location>
</feature>
<dbReference type="EMBL" id="LUGG01000001">
    <property type="protein sequence ID" value="OBZ79553.1"/>
    <property type="molecule type" value="Genomic_DNA"/>
</dbReference>
<name>A0A1C7MRR9_GRIFR</name>
<feature type="compositionally biased region" description="Acidic residues" evidence="1">
    <location>
        <begin position="341"/>
        <end position="350"/>
    </location>
</feature>
<dbReference type="InterPro" id="IPR029332">
    <property type="entry name" value="PEHE_dom"/>
</dbReference>
<feature type="compositionally biased region" description="Basic residues" evidence="1">
    <location>
        <begin position="53"/>
        <end position="64"/>
    </location>
</feature>
<feature type="region of interest" description="Disordered" evidence="1">
    <location>
        <begin position="431"/>
        <end position="491"/>
    </location>
</feature>
<dbReference type="AlphaFoldDB" id="A0A1C7MRR9"/>
<feature type="region of interest" description="Disordered" evidence="1">
    <location>
        <begin position="1"/>
        <end position="74"/>
    </location>
</feature>
<dbReference type="OrthoDB" id="2555515at2759"/>
<evidence type="ECO:0000313" key="3">
    <source>
        <dbReference type="EMBL" id="OBZ79553.1"/>
    </source>
</evidence>
<reference evidence="3 4" key="1">
    <citation type="submission" date="2016-03" db="EMBL/GenBank/DDBJ databases">
        <title>Whole genome sequencing of Grifola frondosa 9006-11.</title>
        <authorList>
            <person name="Min B."/>
            <person name="Park H."/>
            <person name="Kim J.-G."/>
            <person name="Cho H."/>
            <person name="Oh Y.-L."/>
            <person name="Kong W.-S."/>
            <person name="Choi I.-G."/>
        </authorList>
    </citation>
    <scope>NUCLEOTIDE SEQUENCE [LARGE SCALE GENOMIC DNA]</scope>
    <source>
        <strain evidence="3 4">9006-11</strain>
    </source>
</reference>
<feature type="compositionally biased region" description="Polar residues" evidence="1">
    <location>
        <begin position="14"/>
        <end position="30"/>
    </location>
</feature>
<feature type="region of interest" description="Disordered" evidence="1">
    <location>
        <begin position="557"/>
        <end position="586"/>
    </location>
</feature>
<evidence type="ECO:0000256" key="1">
    <source>
        <dbReference type="SAM" id="MobiDB-lite"/>
    </source>
</evidence>
<dbReference type="GO" id="GO:0000123">
    <property type="term" value="C:histone acetyltransferase complex"/>
    <property type="evidence" value="ECO:0007669"/>
    <property type="project" value="UniProtKB-ARBA"/>
</dbReference>
<accession>A0A1C7MRR9</accession>
<feature type="region of interest" description="Disordered" evidence="1">
    <location>
        <begin position="147"/>
        <end position="183"/>
    </location>
</feature>
<feature type="compositionally biased region" description="Polar residues" evidence="1">
    <location>
        <begin position="396"/>
        <end position="405"/>
    </location>
</feature>
<feature type="region of interest" description="Disordered" evidence="1">
    <location>
        <begin position="395"/>
        <end position="417"/>
    </location>
</feature>
<dbReference type="SMART" id="SM01300">
    <property type="entry name" value="PEHE"/>
    <property type="match status" value="1"/>
</dbReference>
<dbReference type="Gene3D" id="6.10.250.3170">
    <property type="match status" value="1"/>
</dbReference>
<feature type="region of interest" description="Disordered" evidence="1">
    <location>
        <begin position="315"/>
        <end position="357"/>
    </location>
</feature>
<protein>
    <recommendedName>
        <fullName evidence="2">PEHE domain-containing protein</fullName>
    </recommendedName>
</protein>
<keyword evidence="4" id="KW-1185">Reference proteome</keyword>
<proteinExistence type="predicted"/>
<comment type="caution">
    <text evidence="3">The sequence shown here is derived from an EMBL/GenBank/DDBJ whole genome shotgun (WGS) entry which is preliminary data.</text>
</comment>
<dbReference type="OMA" id="FEIPEWV"/>